<evidence type="ECO:0000259" key="6">
    <source>
        <dbReference type="PROSITE" id="PS52019"/>
    </source>
</evidence>
<dbReference type="InterPro" id="IPR036291">
    <property type="entry name" value="NAD(P)-bd_dom_sf"/>
</dbReference>
<dbReference type="InterPro" id="IPR042104">
    <property type="entry name" value="PKS_dehydratase_sf"/>
</dbReference>
<dbReference type="InterPro" id="IPR013968">
    <property type="entry name" value="PKS_KR"/>
</dbReference>
<dbReference type="SMART" id="SM00825">
    <property type="entry name" value="PKS_KS"/>
    <property type="match status" value="1"/>
</dbReference>
<dbReference type="SMART" id="SM00827">
    <property type="entry name" value="PKS_AT"/>
    <property type="match status" value="1"/>
</dbReference>
<accession>A0ABY3QX38</accession>
<dbReference type="InterPro" id="IPR050091">
    <property type="entry name" value="PKS_NRPS_Biosynth_Enz"/>
</dbReference>
<dbReference type="InterPro" id="IPR014030">
    <property type="entry name" value="Ketoacyl_synth_N"/>
</dbReference>
<evidence type="ECO:0000256" key="2">
    <source>
        <dbReference type="ARBA" id="ARBA00022553"/>
    </source>
</evidence>
<dbReference type="EMBL" id="CP088100">
    <property type="protein sequence ID" value="UFW90540.1"/>
    <property type="molecule type" value="Genomic_DNA"/>
</dbReference>
<protein>
    <submittedName>
        <fullName evidence="7">SDR family NAD(P)-dependent oxidoreductase</fullName>
    </submittedName>
</protein>
<dbReference type="InterPro" id="IPR016039">
    <property type="entry name" value="Thiolase-like"/>
</dbReference>
<dbReference type="SUPFAM" id="SSF51735">
    <property type="entry name" value="NAD(P)-binding Rossmann-fold domains"/>
    <property type="match status" value="1"/>
</dbReference>
<dbReference type="PROSITE" id="PS52004">
    <property type="entry name" value="KS3_2"/>
    <property type="match status" value="1"/>
</dbReference>
<dbReference type="PANTHER" id="PTHR43775">
    <property type="entry name" value="FATTY ACID SYNTHASE"/>
    <property type="match status" value="1"/>
</dbReference>
<keyword evidence="1" id="KW-0596">Phosphopantetheine</keyword>
<dbReference type="InterPro" id="IPR009081">
    <property type="entry name" value="PP-bd_ACP"/>
</dbReference>
<evidence type="ECO:0000256" key="1">
    <source>
        <dbReference type="ARBA" id="ARBA00022450"/>
    </source>
</evidence>
<keyword evidence="3" id="KW-0808">Transferase</keyword>
<dbReference type="SMART" id="SM00826">
    <property type="entry name" value="PKS_DH"/>
    <property type="match status" value="1"/>
</dbReference>
<dbReference type="InterPro" id="IPR014043">
    <property type="entry name" value="Acyl_transferase_dom"/>
</dbReference>
<dbReference type="Pfam" id="PF00109">
    <property type="entry name" value="ketoacyl-synt"/>
    <property type="match status" value="1"/>
</dbReference>
<dbReference type="InterPro" id="IPR020807">
    <property type="entry name" value="PKS_DH"/>
</dbReference>
<dbReference type="Pfam" id="PF08659">
    <property type="entry name" value="KR"/>
    <property type="match status" value="1"/>
</dbReference>
<evidence type="ECO:0000259" key="5">
    <source>
        <dbReference type="PROSITE" id="PS52004"/>
    </source>
</evidence>
<dbReference type="InterPro" id="IPR049551">
    <property type="entry name" value="PKS_DH_C"/>
</dbReference>
<evidence type="ECO:0000313" key="8">
    <source>
        <dbReference type="Proteomes" id="UP001430990"/>
    </source>
</evidence>
<dbReference type="PROSITE" id="PS52019">
    <property type="entry name" value="PKS_MFAS_DH"/>
    <property type="match status" value="1"/>
</dbReference>
<dbReference type="InterPro" id="IPR020841">
    <property type="entry name" value="PKS_Beta-ketoAc_synthase_dom"/>
</dbReference>
<dbReference type="InterPro" id="IPR001227">
    <property type="entry name" value="Ac_transferase_dom_sf"/>
</dbReference>
<dbReference type="InterPro" id="IPR016035">
    <property type="entry name" value="Acyl_Trfase/lysoPLipase"/>
</dbReference>
<dbReference type="RefSeq" id="WP_231144744.1">
    <property type="nucleotide sequence ID" value="NZ_CP088100.1"/>
</dbReference>
<dbReference type="Proteomes" id="UP001430990">
    <property type="component" value="Chromosome"/>
</dbReference>
<feature type="active site" description="Proton donor; for dehydratase activity" evidence="4">
    <location>
        <position position="1634"/>
    </location>
</feature>
<dbReference type="Pfam" id="PF14765">
    <property type="entry name" value="PS-DH"/>
    <property type="match status" value="1"/>
</dbReference>
<dbReference type="InterPro" id="IPR049900">
    <property type="entry name" value="PKS_mFAS_DH"/>
</dbReference>
<evidence type="ECO:0000256" key="3">
    <source>
        <dbReference type="ARBA" id="ARBA00022679"/>
    </source>
</evidence>
<reference evidence="7" key="1">
    <citation type="submission" date="2021-11" db="EMBL/GenBank/DDBJ databases">
        <title>Australian commercial rhizobial inoculants.</title>
        <authorList>
            <person name="Kohlmeier M.G."/>
            <person name="O'Hara G.W."/>
            <person name="Colombi E."/>
            <person name="Ramsay J.P."/>
            <person name="Terpolilli J."/>
        </authorList>
    </citation>
    <scope>NUCLEOTIDE SEQUENCE</scope>
    <source>
        <strain evidence="7">CC829</strain>
    </source>
</reference>
<dbReference type="Gene3D" id="3.40.50.720">
    <property type="entry name" value="NAD(P)-binding Rossmann-like Domain"/>
    <property type="match status" value="1"/>
</dbReference>
<dbReference type="Gene3D" id="3.40.47.10">
    <property type="match status" value="1"/>
</dbReference>
<dbReference type="InterPro" id="IPR014031">
    <property type="entry name" value="Ketoacyl_synth_C"/>
</dbReference>
<feature type="domain" description="PKS/mFAS DH" evidence="6">
    <location>
        <begin position="1438"/>
        <end position="1712"/>
    </location>
</feature>
<dbReference type="SUPFAM" id="SSF55048">
    <property type="entry name" value="Probable ACP-binding domain of malonyl-CoA ACP transacylase"/>
    <property type="match status" value="1"/>
</dbReference>
<dbReference type="PROSITE" id="PS00606">
    <property type="entry name" value="KS3_1"/>
    <property type="match status" value="1"/>
</dbReference>
<dbReference type="InterPro" id="IPR057326">
    <property type="entry name" value="KR_dom"/>
</dbReference>
<dbReference type="InterPro" id="IPR036736">
    <property type="entry name" value="ACP-like_sf"/>
</dbReference>
<organism evidence="7 8">
    <name type="scientific">Bradyrhizobium barranii</name>
    <dbReference type="NCBI Taxonomy" id="2992140"/>
    <lineage>
        <taxon>Bacteria</taxon>
        <taxon>Pseudomonadati</taxon>
        <taxon>Pseudomonadota</taxon>
        <taxon>Alphaproteobacteria</taxon>
        <taxon>Hyphomicrobiales</taxon>
        <taxon>Nitrobacteraceae</taxon>
        <taxon>Bradyrhizobium</taxon>
    </lineage>
</organism>
<proteinExistence type="predicted"/>
<dbReference type="SUPFAM" id="SSF53901">
    <property type="entry name" value="Thiolase-like"/>
    <property type="match status" value="1"/>
</dbReference>
<feature type="domain" description="Ketosynthase family 3 (KS3)" evidence="5">
    <location>
        <begin position="4"/>
        <end position="459"/>
    </location>
</feature>
<feature type="region of interest" description="N-terminal hotdog fold" evidence="4">
    <location>
        <begin position="1438"/>
        <end position="1566"/>
    </location>
</feature>
<dbReference type="Gene3D" id="3.40.366.10">
    <property type="entry name" value="Malonyl-Coenzyme A Acyl Carrier Protein, domain 2"/>
    <property type="match status" value="1"/>
</dbReference>
<keyword evidence="2" id="KW-0597">Phosphoprotein</keyword>
<evidence type="ECO:0000256" key="4">
    <source>
        <dbReference type="PROSITE-ProRule" id="PRU01363"/>
    </source>
</evidence>
<feature type="active site" description="Proton acceptor; for dehydratase activity" evidence="4">
    <location>
        <position position="1470"/>
    </location>
</feature>
<dbReference type="Pfam" id="PF00698">
    <property type="entry name" value="Acyl_transf_1"/>
    <property type="match status" value="1"/>
</dbReference>
<sequence>MSQQTKIAVLSTACRFPDANSGAELWTNAIDGRRAFRAIPKQRLDTSRYLADAIGEVDSITPIRAGLLTNWQVDRDKLRIPRTTFEATDLTHWLALELATEAIAAIGGVDRLDRSRTAVIVANTLTGEFSRTSLLRLRAPFLDELLVDAAARTAMPADLSMRLRTAFGEELRRRLPDPNEDSLAGGLANTIAGRIANYFDMHGGAYSVDAACASSLVALADAATLLVSGQIDAAVVAAVDLSLDPFELVGFSRNGALAAGEMRVFDARASGFWPGEGGACAVLMREQDAAQQGFAVQASIRGWGLSSDGAGGLTRPSIEGQLTAYRRAYQMADLDPNDLAFVEAHGTGTAVGDPIEVRALAALRDAARSSLPIGSIKANIGHTKAAAGFAGLIKVIEALRHGLVPPHVSCETAHPVFADVNYRIHPNTTCKPIGNATATFAGVSSFGFGGINAHLVIERAGPATSQVITPRPPVAQDAELFLFAGRTIDEVVASIAAIECRASSLSIAEFADAAAHLASNSPRGPVRAAIVASHGIELAARLARAKAAIAAGDTLAECNDGIFTGRKSRAPRIGFLFPGQGAPSRSNGGTWRRRYADQAELIDRLPSVTGRDSSDTRFAQPCIVAASLAAIRVVERLGISACIAAGHSLGEISALAWAGALNPDTALGLAIERGSIMADFGVSGGSMLRVALPARDALLLAQDTGTVVACRNGGTEVVLSGSADAIAAAVVRCRSRGIDATRLAVSHAFHSPDMATAAQAFAVALNDTPFQPLTDRAMVSTVSGAQLTPGADIRALLLGQLTQPVLFDAALDILAARTDFLVEVGPGHSLTRLAQLAGATALSVDAFADSLKPLLTTAAALFAAGADIRADALFEGRHIRAIDPAVIPRFIESPCGSHGVAGTTLAVPHLPTAELASLGLPMRATEMVEPVVATLSPESTPLTVVLSALARETGLQTERIGADDRFLDTLHLNSLSVTRVVVAAARMLKLRMPLAPTEFANATARQVADALTEIRMLGSDSPEQTQRIAGVRPWVRPYATAWVKAAIRQRDSTAVQWSRVTLGEPLPASLCSDGDTGLSIWIDGEFDPNAAAGLVALAADAARLHVGHLALCHRGAPLSAFARSIAREGHFRSVRVIDCATFDVDDERIGAALSSVVKGFDEFRVAVDGGLFEPVFVPIQPSSSPHAETGDGIHDVVVIVGGAKGIAAECALQIGRRGATIILIGRSPVSDPDVAATLTRAERSGSRCHYVCADVLDVTALSVGLARVLASSGPATMLVYAPAINEPRRLTDLDTETVLRTLAPKTLGLQSALQALGPGLRHLITFGSIIGRIGLEGESHYALANAMQTAASEMWAEAAPGRTALAIEWSVWAGVGMGERLGTVERMSAQGVDALSLDDALAALDRMIATGTHGTVAITSRFGPPPELSLGPAELPILRFIDNPLIAFPGTELVVETTLSGGRDPYLDDHAVDGRAVLPAVMGLEAMAQVALALAPFGPRIVVSDIEFCRALNVSAGGENRIRIAALHHETAATEVILFAADDDFSAPCMRACFSSGSSIATPSADRSAGDARVAADPLYGPLFFHGNRFRRLGHFELATSRRVIAHLRPSAPSGWFGAYEASTLALGDPGATDAALHALQVAVPHRRVLPVRAARIEIDTTAAPIVRVSATEKNTTGHAYTFDLVASDANGRIAQRWTDITFRAVDRTDIDKVLTASPDLIAPYLERAAREALGDESIAVVFIHAPHISREQRRNMAIARLDLVGQIERRSDGRPIRTRGDGSVSIAHIAEATLAISAHGRVGCDIEATGTTPANLALIHRHVTYEVCRKVGRKPSARTIGTLVAGAVSRVEDVQVVTIELPLASGLHLVAFGRLDRLARPALQPLLLQSVR</sequence>
<gene>
    <name evidence="7" type="ORF">BjapCC829_19195</name>
</gene>
<name>A0ABY3QX38_9BRAD</name>
<dbReference type="Pfam" id="PF21089">
    <property type="entry name" value="PKS_DH_N"/>
    <property type="match status" value="1"/>
</dbReference>
<dbReference type="InterPro" id="IPR049552">
    <property type="entry name" value="PKS_DH_N"/>
</dbReference>
<dbReference type="CDD" id="cd00833">
    <property type="entry name" value="PKS"/>
    <property type="match status" value="1"/>
</dbReference>
<dbReference type="Gene3D" id="1.10.1200.10">
    <property type="entry name" value="ACP-like"/>
    <property type="match status" value="1"/>
</dbReference>
<dbReference type="InterPro" id="IPR016036">
    <property type="entry name" value="Malonyl_transacylase_ACP-bd"/>
</dbReference>
<dbReference type="Pfam" id="PF00550">
    <property type="entry name" value="PP-binding"/>
    <property type="match status" value="1"/>
</dbReference>
<dbReference type="Pfam" id="PF02801">
    <property type="entry name" value="Ketoacyl-synt_C"/>
    <property type="match status" value="1"/>
</dbReference>
<dbReference type="Gene3D" id="3.10.129.110">
    <property type="entry name" value="Polyketide synthase dehydratase"/>
    <property type="match status" value="1"/>
</dbReference>
<dbReference type="SUPFAM" id="SSF52151">
    <property type="entry name" value="FabD/lysophospholipase-like"/>
    <property type="match status" value="1"/>
</dbReference>
<dbReference type="InterPro" id="IPR018201">
    <property type="entry name" value="Ketoacyl_synth_AS"/>
</dbReference>
<dbReference type="SMART" id="SM00822">
    <property type="entry name" value="PKS_KR"/>
    <property type="match status" value="1"/>
</dbReference>
<dbReference type="PANTHER" id="PTHR43775:SF51">
    <property type="entry name" value="INACTIVE PHENOLPHTHIOCEROL SYNTHESIS POLYKETIDE SYNTHASE TYPE I PKS1-RELATED"/>
    <property type="match status" value="1"/>
</dbReference>
<evidence type="ECO:0000313" key="7">
    <source>
        <dbReference type="EMBL" id="UFW90540.1"/>
    </source>
</evidence>
<feature type="region of interest" description="C-terminal hotdog fold" evidence="4">
    <location>
        <begin position="1580"/>
        <end position="1712"/>
    </location>
</feature>
<dbReference type="SUPFAM" id="SSF47336">
    <property type="entry name" value="ACP-like"/>
    <property type="match status" value="1"/>
</dbReference>
<keyword evidence="8" id="KW-1185">Reference proteome</keyword>